<keyword evidence="4" id="KW-1185">Reference proteome</keyword>
<protein>
    <submittedName>
        <fullName evidence="3">Uncharacterized protein</fullName>
    </submittedName>
</protein>
<keyword evidence="2" id="KW-0812">Transmembrane</keyword>
<evidence type="ECO:0000256" key="1">
    <source>
        <dbReference type="SAM" id="MobiDB-lite"/>
    </source>
</evidence>
<evidence type="ECO:0000313" key="4">
    <source>
        <dbReference type="Proteomes" id="UP000680750"/>
    </source>
</evidence>
<dbReference type="AlphaFoldDB" id="A0A810L3V6"/>
<evidence type="ECO:0000256" key="2">
    <source>
        <dbReference type="SAM" id="Phobius"/>
    </source>
</evidence>
<dbReference type="EMBL" id="AP023354">
    <property type="protein sequence ID" value="BCJ30240.1"/>
    <property type="molecule type" value="Genomic_DNA"/>
</dbReference>
<accession>A0A810L3V6</accession>
<organism evidence="3 4">
    <name type="scientific">Actinocatenispora sera</name>
    <dbReference type="NCBI Taxonomy" id="390989"/>
    <lineage>
        <taxon>Bacteria</taxon>
        <taxon>Bacillati</taxon>
        <taxon>Actinomycetota</taxon>
        <taxon>Actinomycetes</taxon>
        <taxon>Micromonosporales</taxon>
        <taxon>Micromonosporaceae</taxon>
        <taxon>Actinocatenispora</taxon>
    </lineage>
</organism>
<proteinExistence type="predicted"/>
<feature type="compositionally biased region" description="Basic and acidic residues" evidence="1">
    <location>
        <begin position="1"/>
        <end position="15"/>
    </location>
</feature>
<feature type="region of interest" description="Disordered" evidence="1">
    <location>
        <begin position="1"/>
        <end position="27"/>
    </location>
</feature>
<feature type="transmembrane region" description="Helical" evidence="2">
    <location>
        <begin position="69"/>
        <end position="89"/>
    </location>
</feature>
<name>A0A810L3V6_9ACTN</name>
<gene>
    <name evidence="3" type="ORF">Asera_43480</name>
</gene>
<dbReference type="KEGG" id="aser:Asera_43480"/>
<keyword evidence="2" id="KW-1133">Transmembrane helix</keyword>
<dbReference type="Proteomes" id="UP000680750">
    <property type="component" value="Chromosome"/>
</dbReference>
<evidence type="ECO:0000313" key="3">
    <source>
        <dbReference type="EMBL" id="BCJ30240.1"/>
    </source>
</evidence>
<keyword evidence="2" id="KW-0472">Membrane</keyword>
<sequence>MQTMDDGKQPDEPAKPPEAAGSDDEIPTLRDELRTAAQYGVAGRWANRRREKIRAEIERNRRGDYKVPTWVLALILVVVVVGWVLLIVLA</sequence>
<reference evidence="3" key="1">
    <citation type="submission" date="2020-08" db="EMBL/GenBank/DDBJ databases">
        <title>Whole genome shotgun sequence of Actinocatenispora sera NBRC 101916.</title>
        <authorList>
            <person name="Komaki H."/>
            <person name="Tamura T."/>
        </authorList>
    </citation>
    <scope>NUCLEOTIDE SEQUENCE</scope>
    <source>
        <strain evidence="3">NBRC 101916</strain>
    </source>
</reference>